<keyword evidence="2" id="KW-1185">Reference proteome</keyword>
<proteinExistence type="predicted"/>
<evidence type="ECO:0000313" key="1">
    <source>
        <dbReference type="EMBL" id="GME82893.1"/>
    </source>
</evidence>
<accession>A0ACB5T7I0</accession>
<sequence length="93" mass="10507">MEEKGKFFNELKKDRITETGGLVASQSTVRATGRILEGPPTDPKAHVMMMHHRPYDYCCDSTDIPDPALYFSLFALHILLPDSMLGIMINHLM</sequence>
<name>A0ACB5T7I0_AMBMO</name>
<dbReference type="EMBL" id="BSXS01004380">
    <property type="protein sequence ID" value="GME82893.1"/>
    <property type="molecule type" value="Genomic_DNA"/>
</dbReference>
<protein>
    <submittedName>
        <fullName evidence="1">Unnamed protein product</fullName>
    </submittedName>
</protein>
<organism evidence="1 2">
    <name type="scientific">Ambrosiozyma monospora</name>
    <name type="common">Yeast</name>
    <name type="synonym">Endomycopsis monosporus</name>
    <dbReference type="NCBI Taxonomy" id="43982"/>
    <lineage>
        <taxon>Eukaryota</taxon>
        <taxon>Fungi</taxon>
        <taxon>Dikarya</taxon>
        <taxon>Ascomycota</taxon>
        <taxon>Saccharomycotina</taxon>
        <taxon>Pichiomycetes</taxon>
        <taxon>Pichiales</taxon>
        <taxon>Pichiaceae</taxon>
        <taxon>Ambrosiozyma</taxon>
    </lineage>
</organism>
<dbReference type="Proteomes" id="UP001165064">
    <property type="component" value="Unassembled WGS sequence"/>
</dbReference>
<evidence type="ECO:0000313" key="2">
    <source>
        <dbReference type="Proteomes" id="UP001165064"/>
    </source>
</evidence>
<reference evidence="1" key="1">
    <citation type="submission" date="2023-04" db="EMBL/GenBank/DDBJ databases">
        <title>Ambrosiozyma monospora NBRC 10751.</title>
        <authorList>
            <person name="Ichikawa N."/>
            <person name="Sato H."/>
            <person name="Tonouchi N."/>
        </authorList>
    </citation>
    <scope>NUCLEOTIDE SEQUENCE</scope>
    <source>
        <strain evidence="1">NBRC 10751</strain>
    </source>
</reference>
<gene>
    <name evidence="1" type="ORF">Amon02_000581400</name>
</gene>
<comment type="caution">
    <text evidence="1">The sequence shown here is derived from an EMBL/GenBank/DDBJ whole genome shotgun (WGS) entry which is preliminary data.</text>
</comment>